<accession>A0A0H3F440</accession>
<dbReference type="Gene3D" id="2.60.120.10">
    <property type="entry name" value="Jelly Rolls"/>
    <property type="match status" value="2"/>
</dbReference>
<dbReference type="RefSeq" id="WP_013573647.1">
    <property type="nucleotide sequence ID" value="NC_015061.1"/>
</dbReference>
<dbReference type="Proteomes" id="UP001598201">
    <property type="component" value="Unassembled WGS sequence"/>
</dbReference>
<dbReference type="eggNOG" id="COG3257">
    <property type="taxonomic scope" value="Bacteria"/>
</dbReference>
<dbReference type="HOGENOM" id="CLU_056083_3_0_6"/>
<dbReference type="EMBL" id="JBHUCJ010000082">
    <property type="protein sequence ID" value="MFD3226337.1"/>
    <property type="molecule type" value="Genomic_DNA"/>
</dbReference>
<dbReference type="OrthoDB" id="9814939at2"/>
<evidence type="ECO:0000313" key="5">
    <source>
        <dbReference type="Proteomes" id="UP001598201"/>
    </source>
</evidence>
<protein>
    <submittedName>
        <fullName evidence="3">(S)-ureidoglycine aminohydrolase</fullName>
        <ecNumber evidence="3">3.5.3.26</ecNumber>
    </submittedName>
    <submittedName>
        <fullName evidence="2">Allantoin catabolism protein</fullName>
    </submittedName>
</protein>
<keyword evidence="3" id="KW-0378">Hydrolase</keyword>
<dbReference type="CDD" id="cd02211">
    <property type="entry name" value="cupin_UGlyAH_N"/>
    <property type="match status" value="1"/>
</dbReference>
<dbReference type="GO" id="GO:0071522">
    <property type="term" value="F:ureidoglycine aminohydrolase activity"/>
    <property type="evidence" value="ECO:0007669"/>
    <property type="project" value="UniProtKB-EC"/>
</dbReference>
<dbReference type="EMBL" id="CP002505">
    <property type="protein sequence ID" value="ADW71930.1"/>
    <property type="molecule type" value="Genomic_DNA"/>
</dbReference>
<dbReference type="InterPro" id="IPR014710">
    <property type="entry name" value="RmlC-like_jellyroll"/>
</dbReference>
<sequence>MGYINQNTGYINDLLSNRSIIKRGNYALIEPDGLVKNTLPGFERCEITILATPKLGATFVDYLVNMLEGGKNLAGFGGDAHIETFVYVIDGNITANAEGQDYRLESGGYLYCPPGVSMTLVNANGGQNSRLFLYKKRYTPVSGFQPHVVSNNVHQLEKIHYEGMSDVIVQDLLPAVLGFDMNIHILTFAPGACHGYVETHVQEHGALILSGEGMYNLDNHWIPVKKNDYIFMGAYCPQACYAVGRDEPLSYIYSKDCNRDVEL</sequence>
<keyword evidence="5" id="KW-1185">Reference proteome</keyword>
<reference evidence="2 4" key="2">
    <citation type="journal article" date="2012" name="J. Bacteriol.">
        <title>Complete Genome Sequence of Rahnella sp. Strain Y9602, a Gammaproteobacterium Isolate from Metal- and Radionuclide-Contaminated Soil.</title>
        <authorList>
            <person name="Martinez R.J."/>
            <person name="Bruce D."/>
            <person name="Detter C."/>
            <person name="Goodwin L.A."/>
            <person name="Han J."/>
            <person name="Han C.S."/>
            <person name="Held B."/>
            <person name="Land M.L."/>
            <person name="Mikhailova N."/>
            <person name="Nolan M."/>
            <person name="Pennacchio L."/>
            <person name="Pitluck S."/>
            <person name="Tapia R."/>
            <person name="Woyke T."/>
            <person name="Sobecky P.A."/>
        </authorList>
    </citation>
    <scope>NUCLEOTIDE SEQUENCE [LARGE SCALE GENOMIC DNA]</scope>
    <source>
        <strain evidence="2 4">Y9602</strain>
    </source>
</reference>
<reference evidence="4" key="1">
    <citation type="submission" date="2011-01" db="EMBL/GenBank/DDBJ databases">
        <title>Complete sequence of chromosome of Rahnella sp. Y9602.</title>
        <authorList>
            <consortium name="US DOE Joint Genome Institute"/>
            <person name="Lucas S."/>
            <person name="Copeland A."/>
            <person name="Lapidus A."/>
            <person name="Cheng J.-F."/>
            <person name="Goodwin L."/>
            <person name="Pitluck S."/>
            <person name="Lu M."/>
            <person name="Detter J.C."/>
            <person name="Han C."/>
            <person name="Tapia R."/>
            <person name="Land M."/>
            <person name="Hauser L."/>
            <person name="Kyrpides N."/>
            <person name="Ivanova N."/>
            <person name="Ovchinnikova G."/>
            <person name="Pagani I."/>
            <person name="Sobecky P.A."/>
            <person name="Martinez R.J."/>
            <person name="Woyke T."/>
        </authorList>
    </citation>
    <scope>NUCLEOTIDE SEQUENCE [LARGE SCALE GENOMIC DNA]</scope>
    <source>
        <strain evidence="4">Y9602</strain>
    </source>
</reference>
<dbReference type="NCBIfam" id="TIGR03214">
    <property type="entry name" value="ura-cupin"/>
    <property type="match status" value="1"/>
</dbReference>
<dbReference type="EC" id="3.5.3.26" evidence="3"/>
<dbReference type="InterPro" id="IPR011051">
    <property type="entry name" value="RmlC_Cupin_sf"/>
</dbReference>
<evidence type="ECO:0000313" key="2">
    <source>
        <dbReference type="EMBL" id="ADW71930.1"/>
    </source>
</evidence>
<evidence type="ECO:0000313" key="4">
    <source>
        <dbReference type="Proteomes" id="UP000007257"/>
    </source>
</evidence>
<feature type="domain" description="(S)-ureidoglycine aminohydrolase cupin" evidence="1">
    <location>
        <begin position="83"/>
        <end position="119"/>
    </location>
</feature>
<dbReference type="PANTHER" id="PTHR34571:SF1">
    <property type="entry name" value="(S)-UREIDOGLYCINE AMINOHYDROLASE"/>
    <property type="match status" value="1"/>
</dbReference>
<dbReference type="AlphaFoldDB" id="A0A0H3F440"/>
<dbReference type="KEGG" id="rah:Rahaq_0300"/>
<dbReference type="InterPro" id="IPR008579">
    <property type="entry name" value="UGlyAH_Cupin_dom"/>
</dbReference>
<dbReference type="Pfam" id="PF05899">
    <property type="entry name" value="Cupin_3"/>
    <property type="match status" value="1"/>
</dbReference>
<gene>
    <name evidence="3" type="primary">allE</name>
    <name evidence="2" type="ordered locus">Rahaq_0300</name>
    <name evidence="3" type="ORF">ACFPK4_22620</name>
</gene>
<evidence type="ECO:0000313" key="3">
    <source>
        <dbReference type="EMBL" id="MFD3226337.1"/>
    </source>
</evidence>
<proteinExistence type="predicted"/>
<evidence type="ECO:0000259" key="1">
    <source>
        <dbReference type="Pfam" id="PF05899"/>
    </source>
</evidence>
<dbReference type="InterPro" id="IPR044697">
    <property type="entry name" value="UGlyAH_cupin_C"/>
</dbReference>
<dbReference type="PANTHER" id="PTHR34571">
    <property type="entry name" value="(S)-UREIDOGLYCINE AMINOHYDROLASE"/>
    <property type="match status" value="1"/>
</dbReference>
<organism evidence="2 4">
    <name type="scientific">Rahnella sp. (strain Y9602)</name>
    <dbReference type="NCBI Taxonomy" id="2703885"/>
    <lineage>
        <taxon>Bacteria</taxon>
        <taxon>Pseudomonadati</taxon>
        <taxon>Pseudomonadota</taxon>
        <taxon>Gammaproteobacteria</taxon>
        <taxon>Enterobacterales</taxon>
        <taxon>Yersiniaceae</taxon>
        <taxon>Rahnella</taxon>
    </lineage>
</organism>
<dbReference type="SUPFAM" id="SSF51182">
    <property type="entry name" value="RmlC-like cupins"/>
    <property type="match status" value="1"/>
</dbReference>
<name>A0A0H3F440_RAHSY</name>
<dbReference type="InterPro" id="IPR017627">
    <property type="entry name" value="UGHY"/>
</dbReference>
<dbReference type="Proteomes" id="UP000007257">
    <property type="component" value="Chromosome"/>
</dbReference>
<dbReference type="InterPro" id="IPR044704">
    <property type="entry name" value="UGlyAH_cupin_N"/>
</dbReference>
<reference evidence="3 5" key="3">
    <citation type="submission" date="2024-09" db="EMBL/GenBank/DDBJ databases">
        <title>Genomes of Rahnella.</title>
        <authorList>
            <person name="Mnguni F.C."/>
            <person name="Shin G.Y."/>
            <person name="Coutinho T."/>
        </authorList>
    </citation>
    <scope>NUCLEOTIDE SEQUENCE [LARGE SCALE GENOMIC DNA]</scope>
    <source>
        <strain evidence="3 5">20WA0057</strain>
    </source>
</reference>
<dbReference type="CDD" id="cd02212">
    <property type="entry name" value="cupin_UGlyAH_C"/>
    <property type="match status" value="1"/>
</dbReference>